<dbReference type="PANTHER" id="PTHR11877:SF99">
    <property type="entry name" value="1,3,6,8-TETRAHYDROXYNAPHTHALENE SYNTHASE"/>
    <property type="match status" value="1"/>
</dbReference>
<dbReference type="Pfam" id="PF02797">
    <property type="entry name" value="Chal_sti_synt_C"/>
    <property type="match status" value="1"/>
</dbReference>
<evidence type="ECO:0000259" key="5">
    <source>
        <dbReference type="Pfam" id="PF02797"/>
    </source>
</evidence>
<dbReference type="RefSeq" id="WP_367639930.1">
    <property type="nucleotide sequence ID" value="NZ_JBFNQN010000013.1"/>
</dbReference>
<organism evidence="6 7">
    <name type="scientific">Kineococcus endophyticus</name>
    <dbReference type="NCBI Taxonomy" id="1181883"/>
    <lineage>
        <taxon>Bacteria</taxon>
        <taxon>Bacillati</taxon>
        <taxon>Actinomycetota</taxon>
        <taxon>Actinomycetes</taxon>
        <taxon>Kineosporiales</taxon>
        <taxon>Kineosporiaceae</taxon>
        <taxon>Kineococcus</taxon>
    </lineage>
</organism>
<dbReference type="InterPro" id="IPR011141">
    <property type="entry name" value="Polyketide_synthase_type-III"/>
</dbReference>
<feature type="domain" description="Chalcone/stilbene synthase N-terminal" evidence="4">
    <location>
        <begin position="8"/>
        <end position="208"/>
    </location>
</feature>
<dbReference type="EMBL" id="JBFNQN010000013">
    <property type="protein sequence ID" value="MEW9266804.1"/>
    <property type="molecule type" value="Genomic_DNA"/>
</dbReference>
<comment type="caution">
    <text evidence="6">The sequence shown here is derived from an EMBL/GenBank/DDBJ whole genome shotgun (WGS) entry which is preliminary data.</text>
</comment>
<dbReference type="Proteomes" id="UP001555826">
    <property type="component" value="Unassembled WGS sequence"/>
</dbReference>
<reference evidence="6 7" key="1">
    <citation type="submission" date="2024-07" db="EMBL/GenBank/DDBJ databases">
        <authorList>
            <person name="Thanompreechachai J."/>
            <person name="Duangmal K."/>
        </authorList>
    </citation>
    <scope>NUCLEOTIDE SEQUENCE [LARGE SCALE GENOMIC DNA]</scope>
    <source>
        <strain evidence="6 7">KCTC 19886</strain>
    </source>
</reference>
<dbReference type="InterPro" id="IPR001099">
    <property type="entry name" value="Chalcone/stilbene_synt_N"/>
</dbReference>
<name>A0ABV3PAY3_9ACTN</name>
<dbReference type="PANTHER" id="PTHR11877">
    <property type="entry name" value="HYDROXYMETHYLGLUTARYL-COA SYNTHASE"/>
    <property type="match status" value="1"/>
</dbReference>
<keyword evidence="2" id="KW-0808">Transferase</keyword>
<protein>
    <submittedName>
        <fullName evidence="6">Type III polyketide synthase</fullName>
    </submittedName>
</protein>
<proteinExistence type="inferred from homology"/>
<dbReference type="CDD" id="cd00831">
    <property type="entry name" value="CHS_like"/>
    <property type="match status" value="1"/>
</dbReference>
<gene>
    <name evidence="6" type="ORF">AB1207_18805</name>
</gene>
<evidence type="ECO:0000256" key="3">
    <source>
        <dbReference type="ARBA" id="ARBA00023315"/>
    </source>
</evidence>
<evidence type="ECO:0000259" key="4">
    <source>
        <dbReference type="Pfam" id="PF00195"/>
    </source>
</evidence>
<accession>A0ABV3PAY3</accession>
<evidence type="ECO:0000313" key="6">
    <source>
        <dbReference type="EMBL" id="MEW9266804.1"/>
    </source>
</evidence>
<dbReference type="InterPro" id="IPR012328">
    <property type="entry name" value="Chalcone/stilbene_synt_C"/>
</dbReference>
<dbReference type="InterPro" id="IPR016039">
    <property type="entry name" value="Thiolase-like"/>
</dbReference>
<dbReference type="Gene3D" id="3.40.47.10">
    <property type="match status" value="2"/>
</dbReference>
<sequence>MEPHTQSRVLAVEPVLPAHRHEQAEIAAELAPLLTEPGTRRTLLHRLHDNAGVRTRHLALPLREYADLARRPDAFDAANAVFAQVGLDLAEQAVKGALASAGLAPEDVDVLLFTTVTGVAAPSLDALLVDRVGLRRDVVRWPGFGLGCVAGAAGISRLEDHLAGHPGQVGLLVSVELCSLTLQPTDTSVANLVASGLFGDGASAVVVAGPERAADRPGWAVLDHTSRLLPGSADALGWQVGARGLRIVLSAQLPEVLHRHVGADVAAFLAGRSVDRWVVHPGGPKVLDAVADALDLAPDALATSRQVLADVGNLSSSAVLHVLARTAARPGERVLLLGVGPGVSTETVLLERVGEPS</sequence>
<dbReference type="SUPFAM" id="SSF53901">
    <property type="entry name" value="Thiolase-like"/>
    <property type="match status" value="2"/>
</dbReference>
<keyword evidence="3" id="KW-0012">Acyltransferase</keyword>
<evidence type="ECO:0000256" key="1">
    <source>
        <dbReference type="ARBA" id="ARBA00005531"/>
    </source>
</evidence>
<feature type="domain" description="Chalcone/stilbene synthase C-terminal" evidence="5">
    <location>
        <begin position="226"/>
        <end position="353"/>
    </location>
</feature>
<keyword evidence="7" id="KW-1185">Reference proteome</keyword>
<dbReference type="PIRSF" id="PIRSF000451">
    <property type="entry name" value="PKS_III"/>
    <property type="match status" value="1"/>
</dbReference>
<dbReference type="Pfam" id="PF00195">
    <property type="entry name" value="Chal_sti_synt_N"/>
    <property type="match status" value="1"/>
</dbReference>
<evidence type="ECO:0000256" key="2">
    <source>
        <dbReference type="ARBA" id="ARBA00022679"/>
    </source>
</evidence>
<comment type="similarity">
    <text evidence="1">Belongs to the thiolase-like superfamily. Chalcone/stilbene synthases family.</text>
</comment>
<evidence type="ECO:0000313" key="7">
    <source>
        <dbReference type="Proteomes" id="UP001555826"/>
    </source>
</evidence>